<evidence type="ECO:0000256" key="5">
    <source>
        <dbReference type="ARBA" id="ARBA00022840"/>
    </source>
</evidence>
<dbReference type="SMART" id="SM00382">
    <property type="entry name" value="AAA"/>
    <property type="match status" value="2"/>
</dbReference>
<gene>
    <name evidence="11" type="ORF">EDS130_LOCUS32935</name>
</gene>
<accession>A0A815GTG6</accession>
<evidence type="ECO:0000256" key="3">
    <source>
        <dbReference type="ARBA" id="ARBA00022692"/>
    </source>
</evidence>
<dbReference type="FunFam" id="3.40.50.300:FF:000916">
    <property type="entry name" value="ABC transporter B family member 9"/>
    <property type="match status" value="1"/>
</dbReference>
<evidence type="ECO:0000256" key="4">
    <source>
        <dbReference type="ARBA" id="ARBA00022741"/>
    </source>
</evidence>
<keyword evidence="7 8" id="KW-0472">Membrane</keyword>
<dbReference type="SUPFAM" id="SSF52540">
    <property type="entry name" value="P-loop containing nucleoside triphosphate hydrolases"/>
    <property type="match status" value="2"/>
</dbReference>
<evidence type="ECO:0000313" key="12">
    <source>
        <dbReference type="Proteomes" id="UP000663852"/>
    </source>
</evidence>
<feature type="domain" description="ABC transporter" evidence="9">
    <location>
        <begin position="943"/>
        <end position="1161"/>
    </location>
</feature>
<dbReference type="Gene3D" id="1.20.1560.10">
    <property type="entry name" value="ABC transporter type 1, transmembrane domain"/>
    <property type="match status" value="1"/>
</dbReference>
<dbReference type="PROSITE" id="PS00211">
    <property type="entry name" value="ABC_TRANSPORTER_1"/>
    <property type="match status" value="2"/>
</dbReference>
<evidence type="ECO:0000256" key="2">
    <source>
        <dbReference type="ARBA" id="ARBA00007577"/>
    </source>
</evidence>
<dbReference type="SUPFAM" id="SSF90123">
    <property type="entry name" value="ABC transporter transmembrane region"/>
    <property type="match status" value="2"/>
</dbReference>
<dbReference type="Proteomes" id="UP000663852">
    <property type="component" value="Unassembled WGS sequence"/>
</dbReference>
<feature type="transmembrane region" description="Helical" evidence="8">
    <location>
        <begin position="16"/>
        <end position="40"/>
    </location>
</feature>
<dbReference type="Pfam" id="PF00005">
    <property type="entry name" value="ABC_tran"/>
    <property type="match status" value="2"/>
</dbReference>
<feature type="transmembrane region" description="Helical" evidence="8">
    <location>
        <begin position="662"/>
        <end position="689"/>
    </location>
</feature>
<dbReference type="OrthoDB" id="10030691at2759"/>
<feature type="transmembrane region" description="Helical" evidence="8">
    <location>
        <begin position="850"/>
        <end position="872"/>
    </location>
</feature>
<feature type="transmembrane region" description="Helical" evidence="8">
    <location>
        <begin position="741"/>
        <end position="760"/>
    </location>
</feature>
<feature type="domain" description="ABC transporter" evidence="9">
    <location>
        <begin position="318"/>
        <end position="554"/>
    </location>
</feature>
<name>A0A815GTG6_ADIRI</name>
<comment type="caution">
    <text evidence="11">The sequence shown here is derived from an EMBL/GenBank/DDBJ whole genome shotgun (WGS) entry which is preliminary data.</text>
</comment>
<comment type="subcellular location">
    <subcellularLocation>
        <location evidence="1">Membrane</location>
        <topology evidence="1">Multi-pass membrane protein</topology>
    </subcellularLocation>
</comment>
<dbReference type="GO" id="GO:0090374">
    <property type="term" value="P:oligopeptide export from mitochondrion"/>
    <property type="evidence" value="ECO:0007669"/>
    <property type="project" value="TreeGrafter"/>
</dbReference>
<sequence length="1164" mass="129469">MFVLKHLLHFGDVRDYLMILFGIFAAAVYAIGHLLFVRLFGELVSLFVSRVSTVQCSEYDFIKQISNSTLDNEKFHKDVNAKVIQLIDISINNLFENIATVQSGIGWTSSVTLSAIIFVIGSLILALFTDWKLTLIVIIGEPLSAGAAYMLSKLTARTTILELESYGSAGQVAQEVLAAFRTVTAFNAQHNEQNRYASKLKYNTKYALRKGLIYGCFVGVLMIFTYWTTALGFLAGIWLKTTGKHPTLDIGQIVVVVTCMTEALQFFGYLAPSLKAFFDACNVADPIIRYIEGTNIDHVEISNEKSLKRLEVTQPVEIVFDDVSFSYPNRQQEFALKNVSFQVKAGDTVALVGSSGSGKSTCVQLLLRFYDTTKGRININGHSIEDYEKENLRQIIGLVSQEPILFATSIKENISHGKDNSTFDEIIEAAKQANAHDFIMKLPHKYDTLVGERGVQLSGGQRQRIALARALIRQPSLLLLDEATSALDSSSEKLVQEALDRAAQDRTTIIIAHRLSTIRYADWIIVMKDGSIVEQGPHDDLMAMKQSYYELVNQQQMNLTTSETHEEVNQRIGNQASTESNDDILTNTEEIVTKVPQNKSNSFYSLMKLFKLNAPEWPYLLIICLTGILCGGCYPAFAYSLAETINSFQECSISAQMNRVIVFTRIIFILGIASCILRVIHYTCLGLVGTRLTNRIRTKAFGCMLRQEVGWYDQPENNTGALCGRLSTDALAIQSLTSARLGLLIESLSLLVIALIIGLIFSWQLILVVFGLIVFEMTFAILEVRRKSKVQTLIETAFANANEVLTQSVRNLRTVFQLNRQEHILNEFQHILDEIYNITRLSTYKGGVPFALSFPVATLILPCLAQLAVTLLDRNLIDVERIVLLFAFVPFTFDVIQVSTTISADLAGTTAAANHINQLFERIPLIDNMATSGKTIENFSGSIQFDNVTFSYPTRRLVKVLDAFQLTIQPGQSVAFVGSSGCGKSTMAQLLERFYDSSQGRVLLDGHDIRTLSLSIAENISYGCLPNTFDRTDIIDAAKRAHCHKFIELLPQSYDTLVGVNGAFFSGGQKQRIAIARALFRKPKILILDEATSALDLVEESLNAARQDDPSRTVIVVAHRLSTIQSCDLICVLGPNGRFLESGTHNELMARGDAYYRFVHDHVT</sequence>
<feature type="transmembrane region" description="Helical" evidence="8">
    <location>
        <begin position="105"/>
        <end position="127"/>
    </location>
</feature>
<dbReference type="CDD" id="cd18578">
    <property type="entry name" value="ABC_6TM_Pgp_ABCB1_D2_like"/>
    <property type="match status" value="1"/>
</dbReference>
<comment type="similarity">
    <text evidence="2">Belongs to the ABC transporter superfamily. ABCB family. Multidrug resistance exporter (TC 3.A.1.201) subfamily.</text>
</comment>
<evidence type="ECO:0000256" key="6">
    <source>
        <dbReference type="ARBA" id="ARBA00022989"/>
    </source>
</evidence>
<dbReference type="GO" id="GO:0015421">
    <property type="term" value="F:ABC-type oligopeptide transporter activity"/>
    <property type="evidence" value="ECO:0007669"/>
    <property type="project" value="TreeGrafter"/>
</dbReference>
<evidence type="ECO:0000256" key="1">
    <source>
        <dbReference type="ARBA" id="ARBA00004141"/>
    </source>
</evidence>
<dbReference type="InterPro" id="IPR003593">
    <property type="entry name" value="AAA+_ATPase"/>
</dbReference>
<keyword evidence="4" id="KW-0547">Nucleotide-binding</keyword>
<keyword evidence="5" id="KW-0067">ATP-binding</keyword>
<dbReference type="PANTHER" id="PTHR43394">
    <property type="entry name" value="ATP-DEPENDENT PERMEASE MDL1, MITOCHONDRIAL"/>
    <property type="match status" value="1"/>
</dbReference>
<keyword evidence="3 8" id="KW-0812">Transmembrane</keyword>
<evidence type="ECO:0000256" key="8">
    <source>
        <dbReference type="SAM" id="Phobius"/>
    </source>
</evidence>
<dbReference type="PANTHER" id="PTHR43394:SF27">
    <property type="entry name" value="ATP-DEPENDENT TRANSLOCASE ABCB1-LIKE"/>
    <property type="match status" value="1"/>
</dbReference>
<dbReference type="GO" id="GO:0005524">
    <property type="term" value="F:ATP binding"/>
    <property type="evidence" value="ECO:0007669"/>
    <property type="project" value="UniProtKB-KW"/>
</dbReference>
<feature type="transmembrane region" description="Helical" evidence="8">
    <location>
        <begin position="133"/>
        <end position="151"/>
    </location>
</feature>
<dbReference type="InterPro" id="IPR011527">
    <property type="entry name" value="ABC1_TM_dom"/>
</dbReference>
<proteinExistence type="inferred from homology"/>
<dbReference type="AlphaFoldDB" id="A0A815GTG6"/>
<dbReference type="PROSITE" id="PS50929">
    <property type="entry name" value="ABC_TM1F"/>
    <property type="match status" value="2"/>
</dbReference>
<evidence type="ECO:0000259" key="9">
    <source>
        <dbReference type="PROSITE" id="PS50893"/>
    </source>
</evidence>
<feature type="transmembrane region" description="Helical" evidence="8">
    <location>
        <begin position="766"/>
        <end position="784"/>
    </location>
</feature>
<feature type="transmembrane region" description="Helical" evidence="8">
    <location>
        <begin position="617"/>
        <end position="642"/>
    </location>
</feature>
<dbReference type="InterPro" id="IPR017871">
    <property type="entry name" value="ABC_transporter-like_CS"/>
</dbReference>
<feature type="domain" description="ABC transmembrane type-1" evidence="10">
    <location>
        <begin position="621"/>
        <end position="908"/>
    </location>
</feature>
<evidence type="ECO:0000313" key="11">
    <source>
        <dbReference type="EMBL" id="CAF1344681.1"/>
    </source>
</evidence>
<dbReference type="GO" id="GO:0005743">
    <property type="term" value="C:mitochondrial inner membrane"/>
    <property type="evidence" value="ECO:0007669"/>
    <property type="project" value="TreeGrafter"/>
</dbReference>
<keyword evidence="6 8" id="KW-1133">Transmembrane helix</keyword>
<dbReference type="InterPro" id="IPR003439">
    <property type="entry name" value="ABC_transporter-like_ATP-bd"/>
</dbReference>
<dbReference type="PROSITE" id="PS50893">
    <property type="entry name" value="ABC_TRANSPORTER_2"/>
    <property type="match status" value="2"/>
</dbReference>
<dbReference type="InterPro" id="IPR036640">
    <property type="entry name" value="ABC1_TM_sf"/>
</dbReference>
<dbReference type="EMBL" id="CAJNOJ010000257">
    <property type="protein sequence ID" value="CAF1344681.1"/>
    <property type="molecule type" value="Genomic_DNA"/>
</dbReference>
<dbReference type="GO" id="GO:0016887">
    <property type="term" value="F:ATP hydrolysis activity"/>
    <property type="evidence" value="ECO:0007669"/>
    <property type="project" value="InterPro"/>
</dbReference>
<dbReference type="Pfam" id="PF00664">
    <property type="entry name" value="ABC_membrane"/>
    <property type="match status" value="2"/>
</dbReference>
<feature type="transmembrane region" description="Helical" evidence="8">
    <location>
        <begin position="250"/>
        <end position="270"/>
    </location>
</feature>
<evidence type="ECO:0000256" key="7">
    <source>
        <dbReference type="ARBA" id="ARBA00023136"/>
    </source>
</evidence>
<feature type="domain" description="ABC transmembrane type-1" evidence="10">
    <location>
        <begin position="91"/>
        <end position="277"/>
    </location>
</feature>
<dbReference type="CDD" id="cd03249">
    <property type="entry name" value="ABC_MTABC3_MDL1_MDL2"/>
    <property type="match status" value="1"/>
</dbReference>
<reference evidence="11" key="1">
    <citation type="submission" date="2021-02" db="EMBL/GenBank/DDBJ databases">
        <authorList>
            <person name="Nowell W R."/>
        </authorList>
    </citation>
    <scope>NUCLEOTIDE SEQUENCE</scope>
</reference>
<protein>
    <submittedName>
        <fullName evidence="11">Uncharacterized protein</fullName>
    </submittedName>
</protein>
<feature type="transmembrane region" description="Helical" evidence="8">
    <location>
        <begin position="211"/>
        <end position="238"/>
    </location>
</feature>
<organism evidence="11 12">
    <name type="scientific">Adineta ricciae</name>
    <name type="common">Rotifer</name>
    <dbReference type="NCBI Taxonomy" id="249248"/>
    <lineage>
        <taxon>Eukaryota</taxon>
        <taxon>Metazoa</taxon>
        <taxon>Spiralia</taxon>
        <taxon>Gnathifera</taxon>
        <taxon>Rotifera</taxon>
        <taxon>Eurotatoria</taxon>
        <taxon>Bdelloidea</taxon>
        <taxon>Adinetida</taxon>
        <taxon>Adinetidae</taxon>
        <taxon>Adineta</taxon>
    </lineage>
</organism>
<evidence type="ECO:0000259" key="10">
    <source>
        <dbReference type="PROSITE" id="PS50929"/>
    </source>
</evidence>
<dbReference type="InterPro" id="IPR039421">
    <property type="entry name" value="Type_1_exporter"/>
</dbReference>
<dbReference type="Gene3D" id="3.40.50.300">
    <property type="entry name" value="P-loop containing nucleotide triphosphate hydrolases"/>
    <property type="match status" value="2"/>
</dbReference>
<dbReference type="InterPro" id="IPR027417">
    <property type="entry name" value="P-loop_NTPase"/>
</dbReference>